<dbReference type="RefSeq" id="WP_048326246.1">
    <property type="nucleotide sequence ID" value="NZ_CAQN01000692.1"/>
</dbReference>
<reference evidence="3 4" key="2">
    <citation type="submission" date="2013-09" db="EMBL/GenBank/DDBJ databases">
        <title>Whole genome comparison of six Crocosphaera watsonii strains with differing phenotypes.</title>
        <authorList>
            <person name="Bench S.R."/>
            <person name="Heller P."/>
            <person name="Frank I."/>
            <person name="Arciniega M."/>
            <person name="Shilova I.N."/>
            <person name="Zehr J.P."/>
        </authorList>
    </citation>
    <scope>NUCLEOTIDE SEQUENCE [LARGE SCALE GENOMIC DNA]</scope>
    <source>
        <strain evidence="3 4">WH 0402</strain>
    </source>
</reference>
<evidence type="ECO:0000256" key="1">
    <source>
        <dbReference type="ARBA" id="ARBA00022679"/>
    </source>
</evidence>
<dbReference type="Pfam" id="PF00534">
    <property type="entry name" value="Glycos_transf_1"/>
    <property type="match status" value="1"/>
</dbReference>
<dbReference type="Gene3D" id="3.40.50.11090">
    <property type="match status" value="1"/>
</dbReference>
<dbReference type="PANTHER" id="PTHR46401">
    <property type="entry name" value="GLYCOSYLTRANSFERASE WBBK-RELATED"/>
    <property type="match status" value="1"/>
</dbReference>
<accession>T2JTV7</accession>
<dbReference type="CDD" id="cd03801">
    <property type="entry name" value="GT4_PimA-like"/>
    <property type="match status" value="1"/>
</dbReference>
<dbReference type="GO" id="GO:0009103">
    <property type="term" value="P:lipopolysaccharide biosynthetic process"/>
    <property type="evidence" value="ECO:0007669"/>
    <property type="project" value="TreeGrafter"/>
</dbReference>
<sequence>MKITFVLANWVSLFGAVRSNAMLTYHLQKRGHDILIVSPRRHKPTLREQFRSLRRGKGWISTERKGQSHFDGLDVPRIIVNHSPPITDADVPDADVVVATWWETAEWVIKLSPSKGAKTHLIRHHEVHDYLPIERAKAVHRLPMQKIAISQWLVDIMANEYGDRNVPLVPDTIDPKKYYAPPRGKQSVPTVGMMYRTTNWKGSDISLKAFELAKQEIPNLQMVAFGIEDPSPDLPLPPGTKYYQNPPQETIKDVYGQCDAWLFGSRTEGFGRPILEAMACRTPVIGTPAGAAPELIGQGGGRLVPLEDYEAMAKAIIEISKMSNEQWQGMSKIAYKTATDYTWDDAAELCEKAFLMAIERNKNGEF</sequence>
<dbReference type="Gene3D" id="3.40.50.2000">
    <property type="entry name" value="Glycogen Phosphorylase B"/>
    <property type="match status" value="1"/>
</dbReference>
<name>T2JTV7_CROWT</name>
<protein>
    <recommendedName>
        <fullName evidence="2">Glycosyl transferase family 1 domain-containing protein</fullName>
    </recommendedName>
</protein>
<feature type="domain" description="Glycosyl transferase family 1" evidence="2">
    <location>
        <begin position="189"/>
        <end position="336"/>
    </location>
</feature>
<evidence type="ECO:0000313" key="4">
    <source>
        <dbReference type="Proteomes" id="UP000018130"/>
    </source>
</evidence>
<dbReference type="InterPro" id="IPR001296">
    <property type="entry name" value="Glyco_trans_1"/>
</dbReference>
<dbReference type="GO" id="GO:0016757">
    <property type="term" value="F:glycosyltransferase activity"/>
    <property type="evidence" value="ECO:0007669"/>
    <property type="project" value="InterPro"/>
</dbReference>
<evidence type="ECO:0000259" key="2">
    <source>
        <dbReference type="Pfam" id="PF00534"/>
    </source>
</evidence>
<dbReference type="EMBL" id="CAQN01000692">
    <property type="protein sequence ID" value="CCQ68052.1"/>
    <property type="molecule type" value="Genomic_DNA"/>
</dbReference>
<gene>
    <name evidence="3" type="ORF">CWATWH0402_4754</name>
</gene>
<organism evidence="3 4">
    <name type="scientific">Crocosphaera watsonii WH 0402</name>
    <dbReference type="NCBI Taxonomy" id="1284629"/>
    <lineage>
        <taxon>Bacteria</taxon>
        <taxon>Bacillati</taxon>
        <taxon>Cyanobacteriota</taxon>
        <taxon>Cyanophyceae</taxon>
        <taxon>Oscillatoriophycideae</taxon>
        <taxon>Chroococcales</taxon>
        <taxon>Aphanothecaceae</taxon>
        <taxon>Crocosphaera</taxon>
    </lineage>
</organism>
<evidence type="ECO:0000313" key="3">
    <source>
        <dbReference type="EMBL" id="CCQ68052.1"/>
    </source>
</evidence>
<dbReference type="SUPFAM" id="SSF53756">
    <property type="entry name" value="UDP-Glycosyltransferase/glycogen phosphorylase"/>
    <property type="match status" value="1"/>
</dbReference>
<reference evidence="3 4" key="1">
    <citation type="submission" date="2013-01" db="EMBL/GenBank/DDBJ databases">
        <authorList>
            <person name="Bench S."/>
        </authorList>
    </citation>
    <scope>NUCLEOTIDE SEQUENCE [LARGE SCALE GENOMIC DNA]</scope>
    <source>
        <strain evidence="3 4">WH 0402</strain>
    </source>
</reference>
<keyword evidence="1" id="KW-0808">Transferase</keyword>
<dbReference type="AlphaFoldDB" id="T2JTV7"/>
<proteinExistence type="predicted"/>
<dbReference type="Proteomes" id="UP000018130">
    <property type="component" value="Unassembled WGS sequence"/>
</dbReference>
<comment type="caution">
    <text evidence="3">The sequence shown here is derived from an EMBL/GenBank/DDBJ whole genome shotgun (WGS) entry which is preliminary data.</text>
</comment>
<dbReference type="PANTHER" id="PTHR46401:SF2">
    <property type="entry name" value="GLYCOSYLTRANSFERASE WBBK-RELATED"/>
    <property type="match status" value="1"/>
</dbReference>